<dbReference type="SFLD" id="SFLDS00005">
    <property type="entry name" value="Isoprenoid_Synthase_Type_I"/>
    <property type="match status" value="1"/>
</dbReference>
<dbReference type="SFLD" id="SFLDG01018">
    <property type="entry name" value="Squalene/Phytoene_Synthase_Lik"/>
    <property type="match status" value="1"/>
</dbReference>
<dbReference type="GO" id="GO:0051996">
    <property type="term" value="F:squalene synthase [NAD(P)H] activity"/>
    <property type="evidence" value="ECO:0007669"/>
    <property type="project" value="UniProtKB-EC"/>
</dbReference>
<dbReference type="CDD" id="cd00683">
    <property type="entry name" value="Trans_IPPS_HH"/>
    <property type="match status" value="1"/>
</dbReference>
<organism evidence="1">
    <name type="scientific">hydrothermal vent metagenome</name>
    <dbReference type="NCBI Taxonomy" id="652676"/>
    <lineage>
        <taxon>unclassified sequences</taxon>
        <taxon>metagenomes</taxon>
        <taxon>ecological metagenomes</taxon>
    </lineage>
</organism>
<dbReference type="GO" id="GO:0004311">
    <property type="term" value="F:geranylgeranyl diphosphate synthase activity"/>
    <property type="evidence" value="ECO:0007669"/>
    <property type="project" value="InterPro"/>
</dbReference>
<dbReference type="EMBL" id="UOFK01000253">
    <property type="protein sequence ID" value="VAW81265.1"/>
    <property type="molecule type" value="Genomic_DNA"/>
</dbReference>
<dbReference type="InterPro" id="IPR044843">
    <property type="entry name" value="Trans_IPPS_bact-type"/>
</dbReference>
<dbReference type="AlphaFoldDB" id="A0A3B0YK32"/>
<dbReference type="SFLD" id="SFLDG01212">
    <property type="entry name" value="Phytoene_synthase_like"/>
    <property type="match status" value="1"/>
</dbReference>
<sequence>MSIDQNPAISEGYRWCRQLAHSHYENFPVASLLLPCHLRGPIAAVYAFARTADDVADEGNATAAERLKILDNMSTALRHIEAGQPPNEPLYQALADTVRRYQLPIDLFEKLLSAFRQDVTQHRYENFGQLMGYCQYSANPVGRLLLHLEGQASERHLALSDAVCSALQLINFLQDIGQDCDENNRIYLPQDEMLRFGVNARTLSERRNNPAVRALIQFQIQRAAKLLRSGSPLGTSLSGRFGLEIRAIILGGSRILEKLACQEDLFSRPRLNRTDRMKIAWGALSKSFH</sequence>
<protein>
    <submittedName>
        <fullName evidence="1">Squalene synthase</fullName>
        <ecNumber evidence="1">2.5.1.21</ecNumber>
    </submittedName>
</protein>
<dbReference type="InterPro" id="IPR017827">
    <property type="entry name" value="HSQ_synthase_HpnC"/>
</dbReference>
<dbReference type="Pfam" id="PF00494">
    <property type="entry name" value="SQS_PSY"/>
    <property type="match status" value="1"/>
</dbReference>
<evidence type="ECO:0000313" key="1">
    <source>
        <dbReference type="EMBL" id="VAW81265.1"/>
    </source>
</evidence>
<dbReference type="Gene3D" id="1.10.600.10">
    <property type="entry name" value="Farnesyl Diphosphate Synthase"/>
    <property type="match status" value="1"/>
</dbReference>
<accession>A0A3B0YK32</accession>
<dbReference type="EC" id="2.5.1.21" evidence="1"/>
<dbReference type="NCBIfam" id="TIGR03464">
    <property type="entry name" value="HpnC"/>
    <property type="match status" value="1"/>
</dbReference>
<dbReference type="InterPro" id="IPR008949">
    <property type="entry name" value="Isoprenoid_synthase_dom_sf"/>
</dbReference>
<gene>
    <name evidence="1" type="ORF">MNBD_GAMMA13-849</name>
</gene>
<dbReference type="SUPFAM" id="SSF48576">
    <property type="entry name" value="Terpenoid synthases"/>
    <property type="match status" value="1"/>
</dbReference>
<dbReference type="PANTHER" id="PTHR31480">
    <property type="entry name" value="BIFUNCTIONAL LYCOPENE CYCLASE/PHYTOENE SYNTHASE"/>
    <property type="match status" value="1"/>
</dbReference>
<proteinExistence type="predicted"/>
<name>A0A3B0YK32_9ZZZZ</name>
<keyword evidence="1" id="KW-0808">Transferase</keyword>
<dbReference type="InterPro" id="IPR033904">
    <property type="entry name" value="Trans_IPPS_HH"/>
</dbReference>
<dbReference type="InterPro" id="IPR002060">
    <property type="entry name" value="Squ/phyt_synthse"/>
</dbReference>
<reference evidence="1" key="1">
    <citation type="submission" date="2018-06" db="EMBL/GenBank/DDBJ databases">
        <authorList>
            <person name="Zhirakovskaya E."/>
        </authorList>
    </citation>
    <scope>NUCLEOTIDE SEQUENCE</scope>
</reference>